<gene>
    <name evidence="1" type="ORF">CJOHNSTONI_LOCUS2654</name>
</gene>
<dbReference type="OrthoDB" id="5828892at2759"/>
<dbReference type="EMBL" id="CAKAEH010000960">
    <property type="protein sequence ID" value="CAG9532340.1"/>
    <property type="molecule type" value="Genomic_DNA"/>
</dbReference>
<proteinExistence type="predicted"/>
<sequence length="217" mass="24192">MPRFAEVVAVQTGEREDIVCFNGTLDWKQDLNRAESPCFGVKLVMDWDKANNYCKEGCGQLPTSSGDEINLLQIIFSEIEYEAAMKKDNYTSVVCEHRNSALSVIANQRCDDGFVLLAINNASKCYLFHKFADPLMSGSDFKTVSSYCKSQNAELFKPIDSGDLYVMRIWIHRSESQNAKEEPMTVAGYKYAIVGINITTSNSAEAVCFMLELPGGC</sequence>
<reference evidence="1" key="1">
    <citation type="submission" date="2021-09" db="EMBL/GenBank/DDBJ databases">
        <authorList>
            <consortium name="Pathogen Informatics"/>
        </authorList>
    </citation>
    <scope>NUCLEOTIDE SEQUENCE</scope>
</reference>
<accession>A0A8J2M055</accession>
<evidence type="ECO:0000313" key="1">
    <source>
        <dbReference type="EMBL" id="CAG9532340.1"/>
    </source>
</evidence>
<protein>
    <submittedName>
        <fullName evidence="1">Uncharacterized protein</fullName>
    </submittedName>
</protein>
<dbReference type="Proteomes" id="UP000746747">
    <property type="component" value="Unassembled WGS sequence"/>
</dbReference>
<evidence type="ECO:0000313" key="2">
    <source>
        <dbReference type="Proteomes" id="UP000746747"/>
    </source>
</evidence>
<organism evidence="1 2">
    <name type="scientific">Cercopithifilaria johnstoni</name>
    <dbReference type="NCBI Taxonomy" id="2874296"/>
    <lineage>
        <taxon>Eukaryota</taxon>
        <taxon>Metazoa</taxon>
        <taxon>Ecdysozoa</taxon>
        <taxon>Nematoda</taxon>
        <taxon>Chromadorea</taxon>
        <taxon>Rhabditida</taxon>
        <taxon>Spirurina</taxon>
        <taxon>Spiruromorpha</taxon>
        <taxon>Filarioidea</taxon>
        <taxon>Onchocercidae</taxon>
        <taxon>Cercopithifilaria</taxon>
    </lineage>
</organism>
<dbReference type="AlphaFoldDB" id="A0A8J2M055"/>
<name>A0A8J2M055_9BILA</name>
<keyword evidence="2" id="KW-1185">Reference proteome</keyword>
<comment type="caution">
    <text evidence="1">The sequence shown here is derived from an EMBL/GenBank/DDBJ whole genome shotgun (WGS) entry which is preliminary data.</text>
</comment>